<reference evidence="2" key="1">
    <citation type="submission" date="2019-08" db="EMBL/GenBank/DDBJ databases">
        <authorList>
            <person name="Kucharzyk K."/>
            <person name="Murdoch R.W."/>
            <person name="Higgins S."/>
            <person name="Loffler F."/>
        </authorList>
    </citation>
    <scope>NUCLEOTIDE SEQUENCE</scope>
</reference>
<dbReference type="InterPro" id="IPR046867">
    <property type="entry name" value="AldOxase/xan_DH_MoCoBD2"/>
</dbReference>
<dbReference type="InterPro" id="IPR052516">
    <property type="entry name" value="N-heterocyclic_Hydroxylase"/>
</dbReference>
<dbReference type="SUPFAM" id="SSF56003">
    <property type="entry name" value="Molybdenum cofactor-binding domain"/>
    <property type="match status" value="1"/>
</dbReference>
<evidence type="ECO:0000313" key="2">
    <source>
        <dbReference type="EMBL" id="MPM31251.1"/>
    </source>
</evidence>
<proteinExistence type="predicted"/>
<dbReference type="EC" id="1.17.1.4" evidence="2"/>
<name>A0A644YTQ8_9ZZZZ</name>
<gene>
    <name evidence="2" type="primary">xdhA_14</name>
    <name evidence="2" type="ORF">SDC9_77805</name>
</gene>
<protein>
    <submittedName>
        <fullName evidence="2">Putative xanthine dehydrogenase molybdenum-binding subunit XdhA</fullName>
        <ecNumber evidence="2">1.17.1.4</ecNumber>
    </submittedName>
</protein>
<keyword evidence="2" id="KW-0560">Oxidoreductase</keyword>
<accession>A0A644YTQ8</accession>
<organism evidence="2">
    <name type="scientific">bioreactor metagenome</name>
    <dbReference type="NCBI Taxonomy" id="1076179"/>
    <lineage>
        <taxon>unclassified sequences</taxon>
        <taxon>metagenomes</taxon>
        <taxon>ecological metagenomes</taxon>
    </lineage>
</organism>
<sequence length="140" mass="15387">MELEADLKTFTYRLLTASTVLDVGRAINPEGIRASVSGGMAMGISMASREAYSYGKDGVLQTPNLRTYKLLHIGQEPEYRVQFIETPVEDSPYGVRPYSEHGIIGIPAAFGNALLAAYGRECSTLPLTPEALWRMSKEDK</sequence>
<dbReference type="GO" id="GO:0004854">
    <property type="term" value="F:xanthine dehydrogenase activity"/>
    <property type="evidence" value="ECO:0007669"/>
    <property type="project" value="UniProtKB-EC"/>
</dbReference>
<dbReference type="PANTHER" id="PTHR47495">
    <property type="entry name" value="ALDEHYDE DEHYDROGENASE"/>
    <property type="match status" value="1"/>
</dbReference>
<dbReference type="InterPro" id="IPR037165">
    <property type="entry name" value="AldOxase/xan_DH_Mopterin-bd_sf"/>
</dbReference>
<dbReference type="PANTHER" id="PTHR47495:SF2">
    <property type="entry name" value="ALDEHYDE DEHYDROGENASE"/>
    <property type="match status" value="1"/>
</dbReference>
<dbReference type="AlphaFoldDB" id="A0A644YTQ8"/>
<dbReference type="Pfam" id="PF20256">
    <property type="entry name" value="MoCoBD_2"/>
    <property type="match status" value="1"/>
</dbReference>
<comment type="caution">
    <text evidence="2">The sequence shown here is derived from an EMBL/GenBank/DDBJ whole genome shotgun (WGS) entry which is preliminary data.</text>
</comment>
<evidence type="ECO:0000259" key="1">
    <source>
        <dbReference type="Pfam" id="PF20256"/>
    </source>
</evidence>
<dbReference type="Gene3D" id="3.30.365.10">
    <property type="entry name" value="Aldehyde oxidase/xanthine dehydrogenase, molybdopterin binding domain"/>
    <property type="match status" value="1"/>
</dbReference>
<feature type="domain" description="Aldehyde oxidase/xanthine dehydrogenase second molybdopterin binding" evidence="1">
    <location>
        <begin position="2"/>
        <end position="75"/>
    </location>
</feature>
<dbReference type="EMBL" id="VSSQ01006019">
    <property type="protein sequence ID" value="MPM31251.1"/>
    <property type="molecule type" value="Genomic_DNA"/>
</dbReference>